<evidence type="ECO:0000259" key="7">
    <source>
        <dbReference type="PROSITE" id="PS50075"/>
    </source>
</evidence>
<organism evidence="8 9">
    <name type="scientific">Streptacidiphilus alkalitolerans</name>
    <dbReference type="NCBI Taxonomy" id="3342712"/>
    <lineage>
        <taxon>Bacteria</taxon>
        <taxon>Bacillati</taxon>
        <taxon>Actinomycetota</taxon>
        <taxon>Actinomycetes</taxon>
        <taxon>Kitasatosporales</taxon>
        <taxon>Streptomycetaceae</taxon>
        <taxon>Streptacidiphilus</taxon>
    </lineage>
</organism>
<dbReference type="SMART" id="SM00823">
    <property type="entry name" value="PKS_PP"/>
    <property type="match status" value="1"/>
</dbReference>
<dbReference type="Gene3D" id="1.10.1200.10">
    <property type="entry name" value="ACP-like"/>
    <property type="match status" value="1"/>
</dbReference>
<feature type="modified residue" description="O-(pantetheine 4'-phosphoryl)serine" evidence="5">
    <location>
        <position position="695"/>
    </location>
</feature>
<dbReference type="InterPro" id="IPR036736">
    <property type="entry name" value="ACP-like_sf"/>
</dbReference>
<feature type="binding site" evidence="5">
    <location>
        <begin position="513"/>
        <end position="516"/>
    </location>
    <ligand>
        <name>AMP</name>
        <dbReference type="ChEBI" id="CHEBI:456215"/>
    </ligand>
</feature>
<dbReference type="PANTHER" id="PTHR43272:SF33">
    <property type="entry name" value="AMP-BINDING DOMAIN-CONTAINING PROTEIN-RELATED"/>
    <property type="match status" value="1"/>
</dbReference>
<dbReference type="HAMAP" id="MF_02247">
    <property type="entry name" value="Carbox_acid_reduct"/>
    <property type="match status" value="1"/>
</dbReference>
<evidence type="ECO:0000313" key="8">
    <source>
        <dbReference type="EMBL" id="MFC1408672.1"/>
    </source>
</evidence>
<gene>
    <name evidence="5 8" type="primary">car</name>
    <name evidence="8" type="ORF">ACEZDG_05190</name>
</gene>
<dbReference type="SUPFAM" id="SSF56801">
    <property type="entry name" value="Acetyl-CoA synthetase-like"/>
    <property type="match status" value="1"/>
</dbReference>
<feature type="binding site" evidence="5">
    <location>
        <position position="402"/>
    </location>
    <ligand>
        <name>AMP</name>
        <dbReference type="ChEBI" id="CHEBI:456215"/>
    </ligand>
</feature>
<feature type="region of interest" description="Disordered" evidence="6">
    <location>
        <begin position="62"/>
        <end position="83"/>
    </location>
</feature>
<feature type="binding site" evidence="5">
    <location>
        <position position="428"/>
    </location>
    <ligand>
        <name>AMP</name>
        <dbReference type="ChEBI" id="CHEBI:456215"/>
    </ligand>
</feature>
<evidence type="ECO:0000256" key="5">
    <source>
        <dbReference type="HAMAP-Rule" id="MF_02247"/>
    </source>
</evidence>
<keyword evidence="5 8" id="KW-0560">Oxidoreductase</keyword>
<evidence type="ECO:0000256" key="6">
    <source>
        <dbReference type="SAM" id="MobiDB-lite"/>
    </source>
</evidence>
<dbReference type="SUPFAM" id="SSF47336">
    <property type="entry name" value="ACP-like"/>
    <property type="match status" value="1"/>
</dbReference>
<dbReference type="InterPro" id="IPR046407">
    <property type="entry name" value="CAR"/>
</dbReference>
<feature type="binding site" evidence="5">
    <location>
        <begin position="794"/>
        <end position="797"/>
    </location>
    <ligand>
        <name>NADP(+)</name>
        <dbReference type="ChEBI" id="CHEBI:58349"/>
    </ligand>
</feature>
<dbReference type="SUPFAM" id="SSF51735">
    <property type="entry name" value="NAD(P)-binding Rossmann-fold domains"/>
    <property type="match status" value="1"/>
</dbReference>
<feature type="binding site" evidence="5">
    <location>
        <position position="501"/>
    </location>
    <ligand>
        <name>AMP</name>
        <dbReference type="ChEBI" id="CHEBI:456215"/>
    </ligand>
</feature>
<comment type="catalytic activity">
    <reaction evidence="5">
        <text>a carboxylate + ATP + NADPH + H(+) = an aldehyde + AMP + diphosphate + NADP(+)</text>
        <dbReference type="Rhea" id="RHEA:50916"/>
        <dbReference type="ChEBI" id="CHEBI:15378"/>
        <dbReference type="ChEBI" id="CHEBI:17478"/>
        <dbReference type="ChEBI" id="CHEBI:29067"/>
        <dbReference type="ChEBI" id="CHEBI:30616"/>
        <dbReference type="ChEBI" id="CHEBI:33019"/>
        <dbReference type="ChEBI" id="CHEBI:57783"/>
        <dbReference type="ChEBI" id="CHEBI:58349"/>
        <dbReference type="ChEBI" id="CHEBI:456215"/>
    </reaction>
</comment>
<feature type="binding site" evidence="5">
    <location>
        <position position="623"/>
    </location>
    <ligand>
        <name>AMP</name>
        <dbReference type="ChEBI" id="CHEBI:456215"/>
    </ligand>
</feature>
<dbReference type="InterPro" id="IPR042099">
    <property type="entry name" value="ANL_N_sf"/>
</dbReference>
<accession>A0ABV6V4L7</accession>
<feature type="binding site" evidence="5">
    <location>
        <position position="963"/>
    </location>
    <ligand>
        <name>NADP(+)</name>
        <dbReference type="ChEBI" id="CHEBI:58349"/>
    </ligand>
</feature>
<dbReference type="InterPro" id="IPR013120">
    <property type="entry name" value="FAR_NAD-bd"/>
</dbReference>
<dbReference type="InterPro" id="IPR020806">
    <property type="entry name" value="PKS_PP-bd"/>
</dbReference>
<feature type="compositionally biased region" description="Basic and acidic residues" evidence="6">
    <location>
        <begin position="62"/>
        <end position="71"/>
    </location>
</feature>
<comment type="cofactor">
    <cofactor evidence="5">
        <name>pantetheine 4'-phosphate</name>
        <dbReference type="ChEBI" id="CHEBI:47942"/>
    </cofactor>
    <text evidence="5">Binds 1 phosphopantetheine covalently.</text>
</comment>
<dbReference type="Proteomes" id="UP001592582">
    <property type="component" value="Unassembled WGS sequence"/>
</dbReference>
<comment type="similarity">
    <text evidence="5">Belongs to the ATP-dependent AMP-binding enzyme family. Carboxylic acid reductase subfamily.</text>
</comment>
<dbReference type="GO" id="GO:0016491">
    <property type="term" value="F:oxidoreductase activity"/>
    <property type="evidence" value="ECO:0007669"/>
    <property type="project" value="UniProtKB-KW"/>
</dbReference>
<dbReference type="NCBIfam" id="NF041592">
    <property type="entry name" value="carboxyl_red"/>
    <property type="match status" value="1"/>
</dbReference>
<evidence type="ECO:0000313" key="9">
    <source>
        <dbReference type="Proteomes" id="UP001592582"/>
    </source>
</evidence>
<keyword evidence="3 5" id="KW-0547">Nucleotide-binding</keyword>
<evidence type="ECO:0000256" key="1">
    <source>
        <dbReference type="ARBA" id="ARBA00022450"/>
    </source>
</evidence>
<keyword evidence="5" id="KW-0521">NADP</keyword>
<reference evidence="8 9" key="1">
    <citation type="submission" date="2024-09" db="EMBL/GenBank/DDBJ databases">
        <authorList>
            <person name="Lee S.D."/>
        </authorList>
    </citation>
    <scope>NUCLEOTIDE SEQUENCE [LARGE SCALE GENOMIC DNA]</scope>
    <source>
        <strain evidence="8 9">N1-1</strain>
    </source>
</reference>
<dbReference type="PROSITE" id="PS50075">
    <property type="entry name" value="CARRIER"/>
    <property type="match status" value="1"/>
</dbReference>
<dbReference type="InterPro" id="IPR010080">
    <property type="entry name" value="Thioester_reductase-like_dom"/>
</dbReference>
<dbReference type="InterPro" id="IPR009081">
    <property type="entry name" value="PP-bd_ACP"/>
</dbReference>
<dbReference type="EC" id="1.2.1.-" evidence="5"/>
<dbReference type="PROSITE" id="PS00455">
    <property type="entry name" value="AMP_BINDING"/>
    <property type="match status" value="1"/>
</dbReference>
<evidence type="ECO:0000256" key="2">
    <source>
        <dbReference type="ARBA" id="ARBA00022553"/>
    </source>
</evidence>
<dbReference type="PANTHER" id="PTHR43272">
    <property type="entry name" value="LONG-CHAIN-FATTY-ACID--COA LIGASE"/>
    <property type="match status" value="1"/>
</dbReference>
<feature type="binding site" evidence="5">
    <location>
        <position position="928"/>
    </location>
    <ligand>
        <name>NADP(+)</name>
        <dbReference type="ChEBI" id="CHEBI:58349"/>
    </ligand>
</feature>
<proteinExistence type="inferred from homology"/>
<feature type="binding site" evidence="5">
    <location>
        <position position="821"/>
    </location>
    <ligand>
        <name>NADP(+)</name>
        <dbReference type="ChEBI" id="CHEBI:58349"/>
    </ligand>
</feature>
<comment type="caution">
    <text evidence="5">Lacks conserved residue(s) required for the propagation of feature annotation.</text>
</comment>
<dbReference type="Pfam" id="PF07993">
    <property type="entry name" value="NAD_binding_4"/>
    <property type="match status" value="1"/>
</dbReference>
<feature type="binding site" evidence="5">
    <location>
        <position position="308"/>
    </location>
    <ligand>
        <name>AMP</name>
        <dbReference type="ChEBI" id="CHEBI:456215"/>
    </ligand>
</feature>
<feature type="binding site" evidence="5">
    <location>
        <begin position="888"/>
        <end position="890"/>
    </location>
    <ligand>
        <name>NADP(+)</name>
        <dbReference type="ChEBI" id="CHEBI:58349"/>
    </ligand>
</feature>
<comment type="function">
    <text evidence="5">Catalyzes the ATP- and NADPH-dependent reduction of carboxylic acids to the corresponding aldehydes.</text>
</comment>
<keyword evidence="9" id="KW-1185">Reference proteome</keyword>
<dbReference type="InterPro" id="IPR036291">
    <property type="entry name" value="NAD(P)-bd_dom_sf"/>
</dbReference>
<protein>
    <recommendedName>
        <fullName evidence="5">Carboxylic acid reductase</fullName>
        <shortName evidence="5">CAR</shortName>
        <ecNumber evidence="5">1.2.1.-</ecNumber>
    </recommendedName>
    <alternativeName>
        <fullName evidence="5">ATP/NADPH-dependent carboxylic acid reductase</fullName>
    </alternativeName>
</protein>
<dbReference type="Pfam" id="PF00501">
    <property type="entry name" value="AMP-binding"/>
    <property type="match status" value="1"/>
</dbReference>
<dbReference type="RefSeq" id="WP_380502947.1">
    <property type="nucleotide sequence ID" value="NZ_JBHEZX010000002.1"/>
</dbReference>
<keyword evidence="4 5" id="KW-0067">ATP-binding</keyword>
<dbReference type="NCBIfam" id="TIGR01746">
    <property type="entry name" value="Thioester-redct"/>
    <property type="match status" value="1"/>
</dbReference>
<feature type="binding site" evidence="5">
    <location>
        <position position="990"/>
    </location>
    <ligand>
        <name>NADP(+)</name>
        <dbReference type="ChEBI" id="CHEBI:58349"/>
    </ligand>
</feature>
<evidence type="ECO:0000256" key="3">
    <source>
        <dbReference type="ARBA" id="ARBA00022741"/>
    </source>
</evidence>
<dbReference type="Gene3D" id="3.40.50.12780">
    <property type="entry name" value="N-terminal domain of ligase-like"/>
    <property type="match status" value="1"/>
</dbReference>
<dbReference type="InterPro" id="IPR000873">
    <property type="entry name" value="AMP-dep_synth/lig_dom"/>
</dbReference>
<dbReference type="InterPro" id="IPR020845">
    <property type="entry name" value="AMP-binding_CS"/>
</dbReference>
<keyword evidence="2 5" id="KW-0597">Phosphoprotein</keyword>
<name>A0ABV6V4L7_9ACTN</name>
<evidence type="ECO:0000256" key="4">
    <source>
        <dbReference type="ARBA" id="ARBA00022840"/>
    </source>
</evidence>
<keyword evidence="1 5" id="KW-0596">Phosphopantetheine</keyword>
<comment type="caution">
    <text evidence="8">The sequence shown here is derived from an EMBL/GenBank/DDBJ whole genome shotgun (WGS) entry which is preliminary data.</text>
</comment>
<feature type="domain" description="Carrier" evidence="7">
    <location>
        <begin position="661"/>
        <end position="736"/>
    </location>
</feature>
<dbReference type="Pfam" id="PF00550">
    <property type="entry name" value="PP-binding"/>
    <property type="match status" value="1"/>
</dbReference>
<dbReference type="Gene3D" id="3.40.50.720">
    <property type="entry name" value="NAD(P)-binding Rossmann-like Domain"/>
    <property type="match status" value="1"/>
</dbReference>
<sequence length="1181" mass="127852">MVSRMQRIARIFEAEPELADRMPVAGVFEEPAAGAPRLAEIVRRTLAAYADRPALGERAREYVRTDGRADGRTNGPADAPADGDVTARLLPRFDTVSYGELWSRLSAVAADWYHHPEHPLREGDFVAVLGFAGIDYTTVDLACSQVGAVAVPLHNNASVDHIRHLVAEAAPRVFATSTDRLPTVLEALAGQTSVRRLLVFDHRAELAEHRDNLTTAAKLLAGAGSPISLELLSDVLARADSLPPVPALPPQDSSTEGALSALIYTSGSTGTPKGVMFPEPTVSLMWRPPAGPENQYPMITANFLPQSHLVARRLVIKTLAMGGTAHFVAHSDLSTLLEDLALIRPTDIAMVPRVCELLFESYHTRLNQRAAQGELTEEDRAEVIAQLRDVLGGRIVHAPCGSAPLAPELSEFLRYDLDVPLLDSYGTTETGLVMLDHRVVAPPVLEYKLVDVPELGYSTADSPYPRGELLVRTKLITPGYYRRPEATAEAFDRDGFYRTGDIMAETGPGQLAYVDRRKNVLKLSQGEFVALAKLEAVYVASPLVRQVYLYGNSSRAYLLAVVVPTPEAIAGARDQRALKAAVVQSLQQVAAQAGLAPYEIPRDLLIETEPFSQDNGLLTDSTKQLHPRLKERYEGRLEQRYADLAAEQARELRAVWQDGDRPVAQRLARAAQALLGVRDTEPAPEQRFTELGGDSLSALSFSQLLREVFGVEIPVGTLLGPANSLGEIADRIEQLRGPAAQRTGFAAVHGEGATSVRARDLTLDRFIDRETLAASTALPRPAGEPRTVLLTGANGYLGRLLCLEWLERLAPVGGTLICLVRGADDTAARHRLDRALDSGDTELAGRFAELTADGTLQVLAGDIGAANLGLSEPDWQRLAATVDLIVHPAALVNHVLPYQQLFEPNVAGTAEVVRLALTTRLKSVAYLSTVALAAHGMPAVDEDTDIRTASPERPIDQSHAGGYATSKWAGEVLLREAHDLCALPVTVFRSSMILAHSRYTGQLNVPDTFTRLLLSLISTGLAPGSFYRDGAAGARPRAHYDGLPGDFVAAAVAALGAGAPGHRTFNLVNPHDDGISLDTVVDWLADSGLTVRRIQDHGEWHTQFEAALRALPERQRQHSLLPLIHAWREPATPRTTSAVPAQRFRAAVRAAAIGAHRDIPQLSEPLIEKYVADLRHLGLVK</sequence>
<feature type="binding site" evidence="5">
    <location>
        <position position="522"/>
    </location>
    <ligand>
        <name>AMP</name>
        <dbReference type="ChEBI" id="CHEBI:456215"/>
    </ligand>
</feature>
<feature type="binding site" evidence="5">
    <location>
        <position position="831"/>
    </location>
    <ligand>
        <name>NADP(+)</name>
        <dbReference type="ChEBI" id="CHEBI:58349"/>
    </ligand>
</feature>
<feature type="binding site" evidence="5">
    <location>
        <position position="967"/>
    </location>
    <ligand>
        <name>NADP(+)</name>
        <dbReference type="ChEBI" id="CHEBI:58349"/>
    </ligand>
</feature>
<comment type="domain">
    <text evidence="5">The N-terminal domain likely catalyzes substrate activation by formation of an initial acyl-AMP intermediate, the central region contains the phosphopantetheine attachment site, and the C-terminal domain catalyzes the reduction by NADPH of the intermediate thioester formed from the attack of the phosphopantetheine thiol at the carbonyl carbon of acyl-AMP.</text>
</comment>
<dbReference type="EMBL" id="JBHEZX010000002">
    <property type="protein sequence ID" value="MFC1408672.1"/>
    <property type="molecule type" value="Genomic_DNA"/>
</dbReference>